<evidence type="ECO:0000256" key="5">
    <source>
        <dbReference type="SAM" id="MobiDB-lite"/>
    </source>
</evidence>
<accession>A0ABP8MWF6</accession>
<feature type="transmembrane region" description="Helical" evidence="6">
    <location>
        <begin position="382"/>
        <end position="403"/>
    </location>
</feature>
<keyword evidence="1" id="KW-0808">Transferase</keyword>
<dbReference type="SMART" id="SM00220">
    <property type="entry name" value="S_TKc"/>
    <property type="match status" value="1"/>
</dbReference>
<dbReference type="Gene3D" id="1.10.510.10">
    <property type="entry name" value="Transferase(Phosphotransferase) domain 1"/>
    <property type="match status" value="1"/>
</dbReference>
<evidence type="ECO:0000313" key="9">
    <source>
        <dbReference type="Proteomes" id="UP001501175"/>
    </source>
</evidence>
<keyword evidence="6" id="KW-0812">Transmembrane</keyword>
<evidence type="ECO:0000256" key="3">
    <source>
        <dbReference type="ARBA" id="ARBA00022777"/>
    </source>
</evidence>
<dbReference type="InterPro" id="IPR000719">
    <property type="entry name" value="Prot_kinase_dom"/>
</dbReference>
<feature type="region of interest" description="Disordered" evidence="5">
    <location>
        <begin position="408"/>
        <end position="493"/>
    </location>
</feature>
<sequence>MAKVFTITEGLENMGALRTGGQGSVYKGRRIGEIITAVKLLPTPIHTESADDKNFRDFQNEVDKLKKVNEQPNPNVVKILNSGLTESGSFPFIEMEFIEGPDLEELLKPPHEPVFSIREVMKVADQLGNALAHCHKVGVRHGDIKSNNVKFNIHTGNYVLLDFGLAIMSDEQRRTSLRHAGAIEFMAPEQNEGQMLFQTDVYSFGVVLYEILAGRVPFPLTDKGETARNNVMVAHMETPVPDVLAQRRQNLPASWTEDRKTRQMQVPEWLLTVISKCLEKRPENRYQNGMELHEAIVSGSTLAVRRNEAGAASATVLQTENERLQSQVLQFKESVAFQDREIATLREAIVRKDAELNGLRNGTAAYAPVADEDASVIRIPKAAFFAALVILIGLGAFAGYQLFASKPTKGTRSALSSGNTTSTTDTPDLTASDYTVENESAQNAGNQAGQTDDEATDTQTNTPATPPAQTNSTPEQTAEASDEESDDDSGGKLYTVQSDYAHFHTQPDESARQENIHINKWNNARLKPLDERRGFIYVVYTNEQGQVTRGWLNKKDLKRIDE</sequence>
<dbReference type="EMBL" id="BAABHD010000024">
    <property type="protein sequence ID" value="GAA4455333.1"/>
    <property type="molecule type" value="Genomic_DNA"/>
</dbReference>
<protein>
    <recommendedName>
        <fullName evidence="7">Protein kinase domain-containing protein</fullName>
    </recommendedName>
</protein>
<evidence type="ECO:0000256" key="1">
    <source>
        <dbReference type="ARBA" id="ARBA00022679"/>
    </source>
</evidence>
<keyword evidence="9" id="KW-1185">Reference proteome</keyword>
<keyword evidence="2" id="KW-0547">Nucleotide-binding</keyword>
<evidence type="ECO:0000256" key="2">
    <source>
        <dbReference type="ARBA" id="ARBA00022741"/>
    </source>
</evidence>
<comment type="caution">
    <text evidence="8">The sequence shown here is derived from an EMBL/GenBank/DDBJ whole genome shotgun (WGS) entry which is preliminary data.</text>
</comment>
<dbReference type="InterPro" id="IPR011009">
    <property type="entry name" value="Kinase-like_dom_sf"/>
</dbReference>
<evidence type="ECO:0000256" key="6">
    <source>
        <dbReference type="SAM" id="Phobius"/>
    </source>
</evidence>
<organism evidence="8 9">
    <name type="scientific">Nibrella saemangeumensis</name>
    <dbReference type="NCBI Taxonomy" id="1084526"/>
    <lineage>
        <taxon>Bacteria</taxon>
        <taxon>Pseudomonadati</taxon>
        <taxon>Bacteroidota</taxon>
        <taxon>Cytophagia</taxon>
        <taxon>Cytophagales</taxon>
        <taxon>Spirosomataceae</taxon>
        <taxon>Nibrella</taxon>
    </lineage>
</organism>
<keyword evidence="6" id="KW-1133">Transmembrane helix</keyword>
<dbReference type="RefSeq" id="WP_345243596.1">
    <property type="nucleotide sequence ID" value="NZ_BAABHD010000024.1"/>
</dbReference>
<gene>
    <name evidence="8" type="ORF">GCM10023189_23110</name>
</gene>
<keyword evidence="6" id="KW-0472">Membrane</keyword>
<dbReference type="SUPFAM" id="SSF56112">
    <property type="entry name" value="Protein kinase-like (PK-like)"/>
    <property type="match status" value="1"/>
</dbReference>
<evidence type="ECO:0000259" key="7">
    <source>
        <dbReference type="PROSITE" id="PS50011"/>
    </source>
</evidence>
<keyword evidence="4" id="KW-0067">ATP-binding</keyword>
<proteinExistence type="predicted"/>
<dbReference type="Gene3D" id="3.30.200.20">
    <property type="entry name" value="Phosphorylase Kinase, domain 1"/>
    <property type="match status" value="1"/>
</dbReference>
<dbReference type="Pfam" id="PF00069">
    <property type="entry name" value="Pkinase"/>
    <property type="match status" value="1"/>
</dbReference>
<dbReference type="PROSITE" id="PS50011">
    <property type="entry name" value="PROTEIN_KINASE_DOM"/>
    <property type="match status" value="1"/>
</dbReference>
<keyword evidence="3" id="KW-0418">Kinase</keyword>
<feature type="domain" description="Protein kinase" evidence="7">
    <location>
        <begin position="11"/>
        <end position="296"/>
    </location>
</feature>
<dbReference type="PANTHER" id="PTHR43289">
    <property type="entry name" value="MITOGEN-ACTIVATED PROTEIN KINASE KINASE KINASE 20-RELATED"/>
    <property type="match status" value="1"/>
</dbReference>
<dbReference type="Proteomes" id="UP001501175">
    <property type="component" value="Unassembled WGS sequence"/>
</dbReference>
<feature type="compositionally biased region" description="Polar residues" evidence="5">
    <location>
        <begin position="435"/>
        <end position="450"/>
    </location>
</feature>
<name>A0ABP8MWF6_9BACT</name>
<reference evidence="9" key="1">
    <citation type="journal article" date="2019" name="Int. J. Syst. Evol. Microbiol.">
        <title>The Global Catalogue of Microorganisms (GCM) 10K type strain sequencing project: providing services to taxonomists for standard genome sequencing and annotation.</title>
        <authorList>
            <consortium name="The Broad Institute Genomics Platform"/>
            <consortium name="The Broad Institute Genome Sequencing Center for Infectious Disease"/>
            <person name="Wu L."/>
            <person name="Ma J."/>
        </authorList>
    </citation>
    <scope>NUCLEOTIDE SEQUENCE [LARGE SCALE GENOMIC DNA]</scope>
    <source>
        <strain evidence="9">JCM 17927</strain>
    </source>
</reference>
<dbReference type="CDD" id="cd14014">
    <property type="entry name" value="STKc_PknB_like"/>
    <property type="match status" value="1"/>
</dbReference>
<evidence type="ECO:0000313" key="8">
    <source>
        <dbReference type="EMBL" id="GAA4455333.1"/>
    </source>
</evidence>
<evidence type="ECO:0000256" key="4">
    <source>
        <dbReference type="ARBA" id="ARBA00022840"/>
    </source>
</evidence>
<feature type="compositionally biased region" description="Low complexity" evidence="5">
    <location>
        <begin position="457"/>
        <end position="474"/>
    </location>
</feature>
<feature type="compositionally biased region" description="Low complexity" evidence="5">
    <location>
        <begin position="416"/>
        <end position="433"/>
    </location>
</feature>
<dbReference type="PANTHER" id="PTHR43289:SF6">
    <property type="entry name" value="SERINE_THREONINE-PROTEIN KINASE NEKL-3"/>
    <property type="match status" value="1"/>
</dbReference>